<sequence>MAPASGSDGHPRHGKGKGLTDSFTSVMSKISGSRNKRPNVAREVSAPTQRRKKVKASNWELTGPADRGPVDPELIPSYSGHVAGPIWWWDLTDAHVRPLASGTGLTHLRSCMNGNGVDGESGFTTDDKLDIPLLRPLPLPLSLRGSLPLPRGLGPEPEPEPLPDPDPEPLTFLSSYMRWTRIPSETYPFW</sequence>
<gene>
    <name evidence="1" type="ORF">M9H77_25225</name>
</gene>
<dbReference type="Proteomes" id="UP001060085">
    <property type="component" value="Linkage Group LG06"/>
</dbReference>
<evidence type="ECO:0000313" key="2">
    <source>
        <dbReference type="Proteomes" id="UP001060085"/>
    </source>
</evidence>
<reference evidence="2" key="1">
    <citation type="journal article" date="2023" name="Nat. Plants">
        <title>Single-cell RNA sequencing provides a high-resolution roadmap for understanding the multicellular compartmentation of specialized metabolism.</title>
        <authorList>
            <person name="Sun S."/>
            <person name="Shen X."/>
            <person name="Li Y."/>
            <person name="Li Y."/>
            <person name="Wang S."/>
            <person name="Li R."/>
            <person name="Zhang H."/>
            <person name="Shen G."/>
            <person name="Guo B."/>
            <person name="Wei J."/>
            <person name="Xu J."/>
            <person name="St-Pierre B."/>
            <person name="Chen S."/>
            <person name="Sun C."/>
        </authorList>
    </citation>
    <scope>NUCLEOTIDE SEQUENCE [LARGE SCALE GENOMIC DNA]</scope>
</reference>
<organism evidence="1 2">
    <name type="scientific">Catharanthus roseus</name>
    <name type="common">Madagascar periwinkle</name>
    <name type="synonym">Vinca rosea</name>
    <dbReference type="NCBI Taxonomy" id="4058"/>
    <lineage>
        <taxon>Eukaryota</taxon>
        <taxon>Viridiplantae</taxon>
        <taxon>Streptophyta</taxon>
        <taxon>Embryophyta</taxon>
        <taxon>Tracheophyta</taxon>
        <taxon>Spermatophyta</taxon>
        <taxon>Magnoliopsida</taxon>
        <taxon>eudicotyledons</taxon>
        <taxon>Gunneridae</taxon>
        <taxon>Pentapetalae</taxon>
        <taxon>asterids</taxon>
        <taxon>lamiids</taxon>
        <taxon>Gentianales</taxon>
        <taxon>Apocynaceae</taxon>
        <taxon>Rauvolfioideae</taxon>
        <taxon>Vinceae</taxon>
        <taxon>Catharanthinae</taxon>
        <taxon>Catharanthus</taxon>
    </lineage>
</organism>
<dbReference type="EMBL" id="CM044706">
    <property type="protein sequence ID" value="KAI5656432.1"/>
    <property type="molecule type" value="Genomic_DNA"/>
</dbReference>
<accession>A0ACC0A8Z3</accession>
<name>A0ACC0A8Z3_CATRO</name>
<keyword evidence="2" id="KW-1185">Reference proteome</keyword>
<protein>
    <submittedName>
        <fullName evidence="1">Uncharacterized protein</fullName>
    </submittedName>
</protein>
<evidence type="ECO:0000313" key="1">
    <source>
        <dbReference type="EMBL" id="KAI5656432.1"/>
    </source>
</evidence>
<proteinExistence type="predicted"/>
<comment type="caution">
    <text evidence="1">The sequence shown here is derived from an EMBL/GenBank/DDBJ whole genome shotgun (WGS) entry which is preliminary data.</text>
</comment>